<evidence type="ECO:0000313" key="2">
    <source>
        <dbReference type="EMBL" id="SMC21926.1"/>
    </source>
</evidence>
<sequence length="179" mass="18698">MSYVNQFTEIQQANLEKSLRLTNIALSSVERLVNLQLTIARDLLSENAQTAKALSEVKDVNGLVALQRQLAQPAVEKSLSVARSVFDSASATQNELNALVEEQVLSFNQNIVSALDKAVETAPAGAGAAVSVLRSAVESAAQAYDAASKSTKKIVTELADAAVAGAEQSVKAASRGKAA</sequence>
<reference evidence="2 3" key="1">
    <citation type="submission" date="2017-04" db="EMBL/GenBank/DDBJ databases">
        <authorList>
            <person name="Afonso C.L."/>
            <person name="Miller P.J."/>
            <person name="Scott M.A."/>
            <person name="Spackman E."/>
            <person name="Goraichik I."/>
            <person name="Dimitrov K.M."/>
            <person name="Suarez D.L."/>
            <person name="Swayne D.E."/>
        </authorList>
    </citation>
    <scope>NUCLEOTIDE SEQUENCE [LARGE SCALE GENOMIC DNA]</scope>
    <source>
        <strain evidence="2 3">DSM 23236</strain>
    </source>
</reference>
<dbReference type="InterPro" id="IPR010127">
    <property type="entry name" value="Phasin_subfam-1"/>
</dbReference>
<dbReference type="EMBL" id="FWXD01000006">
    <property type="protein sequence ID" value="SMC21926.1"/>
    <property type="molecule type" value="Genomic_DNA"/>
</dbReference>
<protein>
    <submittedName>
        <fullName evidence="2">Phasin family protein</fullName>
    </submittedName>
</protein>
<gene>
    <name evidence="2" type="ORF">SAMN02745857_01281</name>
</gene>
<accession>A0A1W1XDC3</accession>
<evidence type="ECO:0000313" key="3">
    <source>
        <dbReference type="Proteomes" id="UP000192761"/>
    </source>
</evidence>
<dbReference type="NCBIfam" id="TIGR01841">
    <property type="entry name" value="phasin"/>
    <property type="match status" value="1"/>
</dbReference>
<dbReference type="STRING" id="1121001.SAMN02745857_01281"/>
<proteinExistence type="predicted"/>
<feature type="domain" description="Phasin" evidence="1">
    <location>
        <begin position="6"/>
        <end position="104"/>
    </location>
</feature>
<dbReference type="RefSeq" id="WP_176216815.1">
    <property type="nucleotide sequence ID" value="NZ_FWXD01000006.1"/>
</dbReference>
<keyword evidence="3" id="KW-1185">Reference proteome</keyword>
<name>A0A1W1XDC3_9NEIS</name>
<dbReference type="Pfam" id="PF09361">
    <property type="entry name" value="Phasin_2"/>
    <property type="match status" value="1"/>
</dbReference>
<dbReference type="AlphaFoldDB" id="A0A1W1XDC3"/>
<organism evidence="2 3">
    <name type="scientific">Andreprevotia lacus DSM 23236</name>
    <dbReference type="NCBI Taxonomy" id="1121001"/>
    <lineage>
        <taxon>Bacteria</taxon>
        <taxon>Pseudomonadati</taxon>
        <taxon>Pseudomonadota</taxon>
        <taxon>Betaproteobacteria</taxon>
        <taxon>Neisseriales</taxon>
        <taxon>Chitinibacteraceae</taxon>
        <taxon>Andreprevotia</taxon>
    </lineage>
</organism>
<dbReference type="Proteomes" id="UP000192761">
    <property type="component" value="Unassembled WGS sequence"/>
</dbReference>
<dbReference type="InterPro" id="IPR018968">
    <property type="entry name" value="Phasin"/>
</dbReference>
<evidence type="ECO:0000259" key="1">
    <source>
        <dbReference type="Pfam" id="PF09361"/>
    </source>
</evidence>